<feature type="non-terminal residue" evidence="1">
    <location>
        <position position="1"/>
    </location>
</feature>
<organism evidence="1 2">
    <name type="scientific">Paracoccus thiocyanatus</name>
    <dbReference type="NCBI Taxonomy" id="34006"/>
    <lineage>
        <taxon>Bacteria</taxon>
        <taxon>Pseudomonadati</taxon>
        <taxon>Pseudomonadota</taxon>
        <taxon>Alphaproteobacteria</taxon>
        <taxon>Rhodobacterales</taxon>
        <taxon>Paracoccaceae</taxon>
        <taxon>Paracoccus</taxon>
    </lineage>
</organism>
<dbReference type="Proteomes" id="UP000323956">
    <property type="component" value="Unassembled WGS sequence"/>
</dbReference>
<dbReference type="AlphaFoldDB" id="A0A1N7A772"/>
<evidence type="ECO:0000313" key="1">
    <source>
        <dbReference type="EMBL" id="SIR34985.1"/>
    </source>
</evidence>
<evidence type="ECO:0000313" key="2">
    <source>
        <dbReference type="Proteomes" id="UP000323956"/>
    </source>
</evidence>
<dbReference type="EMBL" id="FTMK01000043">
    <property type="protein sequence ID" value="SIR34985.1"/>
    <property type="molecule type" value="Genomic_DNA"/>
</dbReference>
<name>A0A1N7A772_9RHOB</name>
<sequence length="92" mass="10328">FWFVAPGHAAKAADQRVEMAILHPVDAAKVGNNPMARLPRLVPIGLDELQVAPFTAFADPNKHTYRILQLNHPGKPKQLSTCDYRTLTLRYH</sequence>
<proteinExistence type="predicted"/>
<accession>A0A1N7A772</accession>
<reference evidence="1 2" key="1">
    <citation type="submission" date="2017-01" db="EMBL/GenBank/DDBJ databases">
        <authorList>
            <person name="Varghese N."/>
            <person name="Submissions S."/>
        </authorList>
    </citation>
    <scope>NUCLEOTIDE SEQUENCE [LARGE SCALE GENOMIC DNA]</scope>
    <source>
        <strain evidence="1 2">ATCC 700171</strain>
    </source>
</reference>
<gene>
    <name evidence="1" type="ORF">SAMN05421641_14312</name>
</gene>
<protein>
    <submittedName>
        <fullName evidence="1">Uncharacterized protein</fullName>
    </submittedName>
</protein>